<feature type="domain" description="Activator of Hsp90 ATPase homologue 1/2-like C-terminal" evidence="2">
    <location>
        <begin position="18"/>
        <end position="156"/>
    </location>
</feature>
<dbReference type="Proteomes" id="UP000017396">
    <property type="component" value="Chromosome"/>
</dbReference>
<dbReference type="InterPro" id="IPR013538">
    <property type="entry name" value="ASHA1/2-like_C"/>
</dbReference>
<dbReference type="STRING" id="1183438.GKIL_4099"/>
<dbReference type="Gene3D" id="3.30.530.20">
    <property type="match status" value="1"/>
</dbReference>
<dbReference type="KEGG" id="glj:GKIL_4099"/>
<reference evidence="3 4" key="1">
    <citation type="journal article" date="2013" name="PLoS ONE">
        <title>Cultivation and Complete Genome Sequencing of Gloeobacter kilaueensis sp. nov., from a Lava Cave in Kilauea Caldera, Hawai'i.</title>
        <authorList>
            <person name="Saw J.H."/>
            <person name="Schatz M."/>
            <person name="Brown M.V."/>
            <person name="Kunkel D.D."/>
            <person name="Foster J.S."/>
            <person name="Shick H."/>
            <person name="Christensen S."/>
            <person name="Hou S."/>
            <person name="Wan X."/>
            <person name="Donachie S.P."/>
        </authorList>
    </citation>
    <scope>NUCLEOTIDE SEQUENCE [LARGE SCALE GENOMIC DNA]</scope>
    <source>
        <strain evidence="4">JS</strain>
    </source>
</reference>
<dbReference type="SUPFAM" id="SSF55961">
    <property type="entry name" value="Bet v1-like"/>
    <property type="match status" value="1"/>
</dbReference>
<evidence type="ECO:0000313" key="4">
    <source>
        <dbReference type="Proteomes" id="UP000017396"/>
    </source>
</evidence>
<organism evidence="3 4">
    <name type="scientific">Gloeobacter kilaueensis (strain ATCC BAA-2537 / CCAP 1431/1 / ULC 316 / JS1)</name>
    <dbReference type="NCBI Taxonomy" id="1183438"/>
    <lineage>
        <taxon>Bacteria</taxon>
        <taxon>Bacillati</taxon>
        <taxon>Cyanobacteriota</taxon>
        <taxon>Cyanophyceae</taxon>
        <taxon>Gloeobacterales</taxon>
        <taxon>Gloeobacteraceae</taxon>
        <taxon>Gloeobacter</taxon>
    </lineage>
</organism>
<dbReference type="OrthoDB" id="118413at2"/>
<protein>
    <recommendedName>
        <fullName evidence="2">Activator of Hsp90 ATPase homologue 1/2-like C-terminal domain-containing protein</fullName>
    </recommendedName>
</protein>
<dbReference type="RefSeq" id="WP_023175686.1">
    <property type="nucleotide sequence ID" value="NC_022600.1"/>
</dbReference>
<dbReference type="eggNOG" id="COG3832">
    <property type="taxonomic scope" value="Bacteria"/>
</dbReference>
<evidence type="ECO:0000313" key="3">
    <source>
        <dbReference type="EMBL" id="AGY60345.1"/>
    </source>
</evidence>
<comment type="similarity">
    <text evidence="1">Belongs to the AHA1 family.</text>
</comment>
<dbReference type="EMBL" id="CP003587">
    <property type="protein sequence ID" value="AGY60345.1"/>
    <property type="molecule type" value="Genomic_DNA"/>
</dbReference>
<gene>
    <name evidence="3" type="ORF">GKIL_4099</name>
</gene>
<dbReference type="Pfam" id="PF08327">
    <property type="entry name" value="AHSA1"/>
    <property type="match status" value="1"/>
</dbReference>
<sequence length="158" mass="17937">MTTAHDQEPVIVITRTFNAPRALVFKAWTEPERMAIWWGPHGFTNANVEMDVRPGGIWRIDMCAPDGTVYPCKGTYLEVVEPERLVYKSEAIESDVWGAEGQPPTAVHTVTFEEHDGRTTLTLHLRLDSLEERDRMLKMQFTEGMGQSLERLEAHLAA</sequence>
<proteinExistence type="inferred from homology"/>
<keyword evidence="4" id="KW-1185">Reference proteome</keyword>
<dbReference type="AlphaFoldDB" id="U5QRN7"/>
<evidence type="ECO:0000256" key="1">
    <source>
        <dbReference type="ARBA" id="ARBA00006817"/>
    </source>
</evidence>
<dbReference type="InterPro" id="IPR023393">
    <property type="entry name" value="START-like_dom_sf"/>
</dbReference>
<evidence type="ECO:0000259" key="2">
    <source>
        <dbReference type="Pfam" id="PF08327"/>
    </source>
</evidence>
<accession>U5QRN7</accession>
<name>U5QRN7_GLOK1</name>
<dbReference type="HOGENOM" id="CLU_108923_6_2_3"/>
<dbReference type="PATRIC" id="fig|1183438.3.peg.4036"/>